<organism evidence="2 3">
    <name type="scientific">Lactuca sativa</name>
    <name type="common">Garden lettuce</name>
    <dbReference type="NCBI Taxonomy" id="4236"/>
    <lineage>
        <taxon>Eukaryota</taxon>
        <taxon>Viridiplantae</taxon>
        <taxon>Streptophyta</taxon>
        <taxon>Embryophyta</taxon>
        <taxon>Tracheophyta</taxon>
        <taxon>Spermatophyta</taxon>
        <taxon>Magnoliopsida</taxon>
        <taxon>eudicotyledons</taxon>
        <taxon>Gunneridae</taxon>
        <taxon>Pentapetalae</taxon>
        <taxon>asterids</taxon>
        <taxon>campanulids</taxon>
        <taxon>Asterales</taxon>
        <taxon>Asteraceae</taxon>
        <taxon>Cichorioideae</taxon>
        <taxon>Cichorieae</taxon>
        <taxon>Lactucinae</taxon>
        <taxon>Lactuca</taxon>
    </lineage>
</organism>
<sequence length="91" mass="9783">MVEEAEGLSSSILVVIITSEMRNGESDEGRWSWVVNGRLLRSMEKDGEPRWFSCKKRVVDGGRKSSDSSSRVGMLVSSGEEGGGSGGAMVE</sequence>
<dbReference type="AlphaFoldDB" id="A0A9R1X543"/>
<dbReference type="EMBL" id="NBSK02000006">
    <property type="protein sequence ID" value="KAJ0201100.1"/>
    <property type="molecule type" value="Genomic_DNA"/>
</dbReference>
<keyword evidence="3" id="KW-1185">Reference proteome</keyword>
<evidence type="ECO:0000313" key="2">
    <source>
        <dbReference type="EMBL" id="KAJ0201100.1"/>
    </source>
</evidence>
<accession>A0A9R1X543</accession>
<reference evidence="2 3" key="1">
    <citation type="journal article" date="2017" name="Nat. Commun.">
        <title>Genome assembly with in vitro proximity ligation data and whole-genome triplication in lettuce.</title>
        <authorList>
            <person name="Reyes-Chin-Wo S."/>
            <person name="Wang Z."/>
            <person name="Yang X."/>
            <person name="Kozik A."/>
            <person name="Arikit S."/>
            <person name="Song C."/>
            <person name="Xia L."/>
            <person name="Froenicke L."/>
            <person name="Lavelle D.O."/>
            <person name="Truco M.J."/>
            <person name="Xia R."/>
            <person name="Zhu S."/>
            <person name="Xu C."/>
            <person name="Xu H."/>
            <person name="Xu X."/>
            <person name="Cox K."/>
            <person name="Korf I."/>
            <person name="Meyers B.C."/>
            <person name="Michelmore R.W."/>
        </authorList>
    </citation>
    <scope>NUCLEOTIDE SEQUENCE [LARGE SCALE GENOMIC DNA]</scope>
    <source>
        <strain evidence="3">cv. Salinas</strain>
        <tissue evidence="2">Seedlings</tissue>
    </source>
</reference>
<feature type="compositionally biased region" description="Low complexity" evidence="1">
    <location>
        <begin position="67"/>
        <end position="79"/>
    </location>
</feature>
<feature type="compositionally biased region" description="Gly residues" evidence="1">
    <location>
        <begin position="80"/>
        <end position="91"/>
    </location>
</feature>
<gene>
    <name evidence="2" type="ORF">LSAT_V11C600327130</name>
</gene>
<evidence type="ECO:0000256" key="1">
    <source>
        <dbReference type="SAM" id="MobiDB-lite"/>
    </source>
</evidence>
<protein>
    <submittedName>
        <fullName evidence="2">Uncharacterized protein</fullName>
    </submittedName>
</protein>
<name>A0A9R1X543_LACSA</name>
<feature type="region of interest" description="Disordered" evidence="1">
    <location>
        <begin position="60"/>
        <end position="91"/>
    </location>
</feature>
<comment type="caution">
    <text evidence="2">The sequence shown here is derived from an EMBL/GenBank/DDBJ whole genome shotgun (WGS) entry which is preliminary data.</text>
</comment>
<evidence type="ECO:0000313" key="3">
    <source>
        <dbReference type="Proteomes" id="UP000235145"/>
    </source>
</evidence>
<proteinExistence type="predicted"/>
<dbReference type="Proteomes" id="UP000235145">
    <property type="component" value="Unassembled WGS sequence"/>
</dbReference>